<feature type="compositionally biased region" description="Basic and acidic residues" evidence="1">
    <location>
        <begin position="595"/>
        <end position="607"/>
    </location>
</feature>
<evidence type="ECO:0000256" key="1">
    <source>
        <dbReference type="SAM" id="MobiDB-lite"/>
    </source>
</evidence>
<accession>A0A8H8P6D6</accession>
<sequence>MWCTFILITPAPIPVSSTSLDIRYHGNTLKITAHHQTIQTTKTFLSNAERVVQCENTTAYKYAKASTLASAAPCKGPCYHNTDNNNADNNNNDNDNNADDNNNNDNDNDNDNDNKAGGCDNGGCGCSHRGCRKYIYVANKLGKYKRYKMLDCPEGSLKGLDTLMEMDGPRNKALLKDPACNHLYWSCDHVQDKQQGSINTQVYKAYPIMQWYCDNWVVKELTICTLTHQCNHQVQIKKAGRQVAWCNRLKAQHKDNPQAKRVGNACTTKTKGKGKHNWSPIHLASPIKPTRDLQRHITSPTTQLFLRISLMTVILPPLPIQPGPDPDPGTCQTSKCAPRATSNEEFDDKPTPVVKPLSAKQRVEDALALPNHAPKKACTQPVESSKDKSINDPKPLLSKSKGKGVACKQVCQVAKDLSNNGEPAPALEHLVTKQKAKEAQKEQLQRKVQKRLVEDNSKSNPAPAKLQGNKHIQEIYPPVSSTLVSSMPPCPAKVEEPASTEEEATQEYLSPLAPSTPTPAAVPHLGLDSPEASTCKHCTGLDSNKDTPMLKPAQKRAQPSALPAPSPPATTYNKSVDAGKKCKTPHNKPTATQGKRKDMYTQKEQPAKKGLTTATLAGADEEMVGPSAAAESQAAPKGKQGQKAKQELINATDALLGDPTPPAPGRKTQQATRANKC</sequence>
<evidence type="ECO:0000313" key="3">
    <source>
        <dbReference type="Proteomes" id="UP000650533"/>
    </source>
</evidence>
<feature type="region of interest" description="Disordered" evidence="1">
    <location>
        <begin position="431"/>
        <end position="677"/>
    </location>
</feature>
<dbReference type="RefSeq" id="XP_043185399.1">
    <property type="nucleotide sequence ID" value="XM_043326927.1"/>
</dbReference>
<reference evidence="2" key="1">
    <citation type="submission" date="2020-05" db="EMBL/GenBank/DDBJ databases">
        <title>Evolutionary and genomic comparisons of hybrid uninucleate and nonhybrid Rhizoctonia fungi.</title>
        <authorList>
            <person name="Li C."/>
            <person name="Chen X."/>
        </authorList>
    </citation>
    <scope>NUCLEOTIDE SEQUENCE</scope>
    <source>
        <strain evidence="2">AG-1 IA</strain>
    </source>
</reference>
<feature type="region of interest" description="Disordered" evidence="1">
    <location>
        <begin position="319"/>
        <end position="355"/>
    </location>
</feature>
<feature type="compositionally biased region" description="Low complexity" evidence="1">
    <location>
        <begin position="509"/>
        <end position="521"/>
    </location>
</feature>
<evidence type="ECO:0000313" key="2">
    <source>
        <dbReference type="EMBL" id="QRW25162.1"/>
    </source>
</evidence>
<dbReference type="AlphaFoldDB" id="A0A8H8P6D6"/>
<feature type="compositionally biased region" description="Polar residues" evidence="1">
    <location>
        <begin position="667"/>
        <end position="677"/>
    </location>
</feature>
<organism evidence="2 3">
    <name type="scientific">Rhizoctonia solani</name>
    <dbReference type="NCBI Taxonomy" id="456999"/>
    <lineage>
        <taxon>Eukaryota</taxon>
        <taxon>Fungi</taxon>
        <taxon>Dikarya</taxon>
        <taxon>Basidiomycota</taxon>
        <taxon>Agaricomycotina</taxon>
        <taxon>Agaricomycetes</taxon>
        <taxon>Cantharellales</taxon>
        <taxon>Ceratobasidiaceae</taxon>
        <taxon>Rhizoctonia</taxon>
    </lineage>
</organism>
<dbReference type="EMBL" id="CP059670">
    <property type="protein sequence ID" value="QRW25162.1"/>
    <property type="molecule type" value="Genomic_DNA"/>
</dbReference>
<feature type="region of interest" description="Disordered" evidence="1">
    <location>
        <begin position="85"/>
        <end position="109"/>
    </location>
</feature>
<dbReference type="GeneID" id="67029390"/>
<proteinExistence type="predicted"/>
<gene>
    <name evidence="2" type="ORF">RhiXN_07111</name>
</gene>
<dbReference type="KEGG" id="rsx:RhiXN_07111"/>
<feature type="compositionally biased region" description="Polar residues" evidence="1">
    <location>
        <begin position="330"/>
        <end position="343"/>
    </location>
</feature>
<feature type="compositionally biased region" description="Low complexity" evidence="1">
    <location>
        <begin position="85"/>
        <end position="105"/>
    </location>
</feature>
<feature type="region of interest" description="Disordered" evidence="1">
    <location>
        <begin position="367"/>
        <end position="401"/>
    </location>
</feature>
<dbReference type="Proteomes" id="UP000650533">
    <property type="component" value="Chromosome 13"/>
</dbReference>
<feature type="compositionally biased region" description="Low complexity" evidence="1">
    <location>
        <begin position="633"/>
        <end position="643"/>
    </location>
</feature>
<protein>
    <submittedName>
        <fullName evidence="2">Uncharacterized protein</fullName>
    </submittedName>
</protein>
<name>A0A8H8P6D6_9AGAM</name>
<feature type="compositionally biased region" description="Basic and acidic residues" evidence="1">
    <location>
        <begin position="435"/>
        <end position="457"/>
    </location>
</feature>